<protein>
    <recommendedName>
        <fullName evidence="2">AB hydrolase-1 domain-containing protein</fullName>
    </recommendedName>
</protein>
<organism evidence="3 4">
    <name type="scientific">Ornithinibacillus halotolerans</name>
    <dbReference type="NCBI Taxonomy" id="1274357"/>
    <lineage>
        <taxon>Bacteria</taxon>
        <taxon>Bacillati</taxon>
        <taxon>Bacillota</taxon>
        <taxon>Bacilli</taxon>
        <taxon>Bacillales</taxon>
        <taxon>Bacillaceae</taxon>
        <taxon>Ornithinibacillus</taxon>
    </lineage>
</organism>
<dbReference type="SUPFAM" id="SSF53474">
    <property type="entry name" value="alpha/beta-Hydrolases"/>
    <property type="match status" value="1"/>
</dbReference>
<dbReference type="AlphaFoldDB" id="A0A916W4F1"/>
<dbReference type="GO" id="GO:0016020">
    <property type="term" value="C:membrane"/>
    <property type="evidence" value="ECO:0007669"/>
    <property type="project" value="TreeGrafter"/>
</dbReference>
<dbReference type="Gene3D" id="3.40.50.1820">
    <property type="entry name" value="alpha/beta hydrolase"/>
    <property type="match status" value="1"/>
</dbReference>
<evidence type="ECO:0000256" key="1">
    <source>
        <dbReference type="ARBA" id="ARBA00022801"/>
    </source>
</evidence>
<accession>A0A916W4F1</accession>
<evidence type="ECO:0000313" key="3">
    <source>
        <dbReference type="EMBL" id="GGA66753.1"/>
    </source>
</evidence>
<dbReference type="Pfam" id="PF00561">
    <property type="entry name" value="Abhydrolase_1"/>
    <property type="match status" value="1"/>
</dbReference>
<dbReference type="GO" id="GO:0016787">
    <property type="term" value="F:hydrolase activity"/>
    <property type="evidence" value="ECO:0007669"/>
    <property type="project" value="UniProtKB-KW"/>
</dbReference>
<sequence>MAGKYIEVDAGVELYVQDIGEGEPLVFIPGFTFTTEVFEKQVAYFSKTNRVIVIDPRSHGRSTITVHGNDYVTHGTDLKKVLEELDVNNPTLIGWSFGCLTAWEYVKQFGTENIKSIVLVDMPPKSLSTMETDWVEGALDDIAGIYNQSLRTPQGQREFITAYITGVMVQRDLTESELTWLIEQSMKTPYYIAGNLFASGMFSDYRKEAKLASTSLPTLTVVAEHWADIATAYTKALSPDTQIEVLGGHMMFWEHDEKFNRLLEDFLG</sequence>
<dbReference type="EMBL" id="BMEY01000003">
    <property type="protein sequence ID" value="GGA66753.1"/>
    <property type="molecule type" value="Genomic_DNA"/>
</dbReference>
<dbReference type="RefSeq" id="WP_188383430.1">
    <property type="nucleotide sequence ID" value="NZ_BMEY01000003.1"/>
</dbReference>
<reference evidence="3" key="2">
    <citation type="submission" date="2020-09" db="EMBL/GenBank/DDBJ databases">
        <authorList>
            <person name="Sun Q."/>
            <person name="Zhou Y."/>
        </authorList>
    </citation>
    <scope>NUCLEOTIDE SEQUENCE</scope>
    <source>
        <strain evidence="3">CGMCC 1.12408</strain>
    </source>
</reference>
<name>A0A916W4F1_9BACI</name>
<evidence type="ECO:0000313" key="4">
    <source>
        <dbReference type="Proteomes" id="UP000613512"/>
    </source>
</evidence>
<proteinExistence type="predicted"/>
<comment type="caution">
    <text evidence="3">The sequence shown here is derived from an EMBL/GenBank/DDBJ whole genome shotgun (WGS) entry which is preliminary data.</text>
</comment>
<gene>
    <name evidence="3" type="ORF">GCM10008025_08290</name>
</gene>
<dbReference type="PANTHER" id="PTHR43798">
    <property type="entry name" value="MONOACYLGLYCEROL LIPASE"/>
    <property type="match status" value="1"/>
</dbReference>
<dbReference type="PANTHER" id="PTHR43798:SF31">
    <property type="entry name" value="AB HYDROLASE SUPERFAMILY PROTEIN YCLE"/>
    <property type="match status" value="1"/>
</dbReference>
<reference evidence="3" key="1">
    <citation type="journal article" date="2014" name="Int. J. Syst. Evol. Microbiol.">
        <title>Complete genome sequence of Corynebacterium casei LMG S-19264T (=DSM 44701T), isolated from a smear-ripened cheese.</title>
        <authorList>
            <consortium name="US DOE Joint Genome Institute (JGI-PGF)"/>
            <person name="Walter F."/>
            <person name="Albersmeier A."/>
            <person name="Kalinowski J."/>
            <person name="Ruckert C."/>
        </authorList>
    </citation>
    <scope>NUCLEOTIDE SEQUENCE</scope>
    <source>
        <strain evidence="3">CGMCC 1.12408</strain>
    </source>
</reference>
<evidence type="ECO:0000259" key="2">
    <source>
        <dbReference type="Pfam" id="PF00561"/>
    </source>
</evidence>
<dbReference type="InterPro" id="IPR029058">
    <property type="entry name" value="AB_hydrolase_fold"/>
</dbReference>
<feature type="domain" description="AB hydrolase-1" evidence="2">
    <location>
        <begin position="24"/>
        <end position="155"/>
    </location>
</feature>
<dbReference type="InterPro" id="IPR050266">
    <property type="entry name" value="AB_hydrolase_sf"/>
</dbReference>
<dbReference type="Proteomes" id="UP000613512">
    <property type="component" value="Unassembled WGS sequence"/>
</dbReference>
<keyword evidence="1" id="KW-0378">Hydrolase</keyword>
<dbReference type="InterPro" id="IPR000073">
    <property type="entry name" value="AB_hydrolase_1"/>
</dbReference>
<keyword evidence="4" id="KW-1185">Reference proteome</keyword>